<dbReference type="AlphaFoldDB" id="A0AAV2B433"/>
<reference evidence="2 3" key="1">
    <citation type="submission" date="2024-04" db="EMBL/GenBank/DDBJ databases">
        <authorList>
            <person name="Rising A."/>
            <person name="Reimegard J."/>
            <person name="Sonavane S."/>
            <person name="Akerstrom W."/>
            <person name="Nylinder S."/>
            <person name="Hedman E."/>
            <person name="Kallberg Y."/>
        </authorList>
    </citation>
    <scope>NUCLEOTIDE SEQUENCE [LARGE SCALE GENOMIC DNA]</scope>
</reference>
<evidence type="ECO:0000313" key="2">
    <source>
        <dbReference type="EMBL" id="CAL1291010.1"/>
    </source>
</evidence>
<dbReference type="Proteomes" id="UP001497382">
    <property type="component" value="Unassembled WGS sequence"/>
</dbReference>
<dbReference type="EMBL" id="CAXIEN010000273">
    <property type="protein sequence ID" value="CAL1291010.1"/>
    <property type="molecule type" value="Genomic_DNA"/>
</dbReference>
<protein>
    <submittedName>
        <fullName evidence="2">Uncharacterized protein</fullName>
    </submittedName>
</protein>
<feature type="region of interest" description="Disordered" evidence="1">
    <location>
        <begin position="1"/>
        <end position="68"/>
    </location>
</feature>
<name>A0AAV2B433_9ARAC</name>
<feature type="compositionally biased region" description="Polar residues" evidence="1">
    <location>
        <begin position="57"/>
        <end position="68"/>
    </location>
</feature>
<evidence type="ECO:0000313" key="3">
    <source>
        <dbReference type="Proteomes" id="UP001497382"/>
    </source>
</evidence>
<evidence type="ECO:0000256" key="1">
    <source>
        <dbReference type="SAM" id="MobiDB-lite"/>
    </source>
</evidence>
<sequence>MNMFPQPSGSRDDGHGNSKRSLEFGRLGESEMVNGDVSIGTRRYSTENDRQSKRAKTSTPDPKAPTSQMEVALFPPSENSLRNRMELMSNIGTSYDEHSRAVFAIRKYSNIESYAVGSNSTLQILQDDEITGSFTIENDDMDPHIIEYQGEVQFIQEIAKFKNGSKFVTTLPVQMDLLNELRDSTRKKEKVVVNYFFEYVLSRLLKQLIKDFQK</sequence>
<comment type="caution">
    <text evidence="2">The sequence shown here is derived from an EMBL/GenBank/DDBJ whole genome shotgun (WGS) entry which is preliminary data.</text>
</comment>
<organism evidence="2 3">
    <name type="scientific">Larinioides sclopetarius</name>
    <dbReference type="NCBI Taxonomy" id="280406"/>
    <lineage>
        <taxon>Eukaryota</taxon>
        <taxon>Metazoa</taxon>
        <taxon>Ecdysozoa</taxon>
        <taxon>Arthropoda</taxon>
        <taxon>Chelicerata</taxon>
        <taxon>Arachnida</taxon>
        <taxon>Araneae</taxon>
        <taxon>Araneomorphae</taxon>
        <taxon>Entelegynae</taxon>
        <taxon>Araneoidea</taxon>
        <taxon>Araneidae</taxon>
        <taxon>Larinioides</taxon>
    </lineage>
</organism>
<feature type="compositionally biased region" description="Basic and acidic residues" evidence="1">
    <location>
        <begin position="10"/>
        <end position="29"/>
    </location>
</feature>
<accession>A0AAV2B433</accession>
<keyword evidence="3" id="KW-1185">Reference proteome</keyword>
<gene>
    <name evidence="2" type="ORF">LARSCL_LOCUS16834</name>
</gene>
<proteinExistence type="predicted"/>